<keyword evidence="1" id="KW-0812">Transmembrane</keyword>
<comment type="caution">
    <text evidence="2">The sequence shown here is derived from an EMBL/GenBank/DDBJ whole genome shotgun (WGS) entry which is preliminary data.</text>
</comment>
<dbReference type="RefSeq" id="WP_185662852.1">
    <property type="nucleotide sequence ID" value="NZ_JACLAW010000002.1"/>
</dbReference>
<sequence>MKRNEFIRRLRAGLKGMTPADVEEIVADYEAHFEAAAEDGRSEEEVSDALGNPSRMARELRLEAGIKSWESERTPSSAWSVILAFLGLATIDILVLLPIVLPVLGVFFGLMVATVSVFIAGGFVLVAGPFSGFPGGALVAVLAGLGLMAAAVAAGALLGIVGTWLVNAAKWFGRLHYRLIEPAIRGETRGDVA</sequence>
<keyword evidence="3" id="KW-1185">Reference proteome</keyword>
<dbReference type="EMBL" id="JACLAW010000002">
    <property type="protein sequence ID" value="MBC2664619.1"/>
    <property type="molecule type" value="Genomic_DNA"/>
</dbReference>
<accession>A0A7X1KKJ2</accession>
<dbReference type="Pfam" id="PF22564">
    <property type="entry name" value="HAAS"/>
    <property type="match status" value="1"/>
</dbReference>
<feature type="transmembrane region" description="Helical" evidence="1">
    <location>
        <begin position="106"/>
        <end position="126"/>
    </location>
</feature>
<dbReference type="Proteomes" id="UP000566813">
    <property type="component" value="Unassembled WGS sequence"/>
</dbReference>
<keyword evidence="1" id="KW-0472">Membrane</keyword>
<organism evidence="2 3">
    <name type="scientific">Novosphingobium flavum</name>
    <dbReference type="NCBI Taxonomy" id="1778672"/>
    <lineage>
        <taxon>Bacteria</taxon>
        <taxon>Pseudomonadati</taxon>
        <taxon>Pseudomonadota</taxon>
        <taxon>Alphaproteobacteria</taxon>
        <taxon>Sphingomonadales</taxon>
        <taxon>Sphingomonadaceae</taxon>
        <taxon>Novosphingobium</taxon>
    </lineage>
</organism>
<evidence type="ECO:0000313" key="2">
    <source>
        <dbReference type="EMBL" id="MBC2664619.1"/>
    </source>
</evidence>
<keyword evidence="1" id="KW-1133">Transmembrane helix</keyword>
<evidence type="ECO:0000256" key="1">
    <source>
        <dbReference type="SAM" id="Phobius"/>
    </source>
</evidence>
<feature type="transmembrane region" description="Helical" evidence="1">
    <location>
        <begin position="138"/>
        <end position="166"/>
    </location>
</feature>
<evidence type="ECO:0000313" key="3">
    <source>
        <dbReference type="Proteomes" id="UP000566813"/>
    </source>
</evidence>
<gene>
    <name evidence="2" type="ORF">H7F51_03690</name>
</gene>
<name>A0A7X1KKJ2_9SPHN</name>
<proteinExistence type="predicted"/>
<reference evidence="2 3" key="1">
    <citation type="submission" date="2020-08" db="EMBL/GenBank/DDBJ databases">
        <title>The genome sequence of type strain Novosphingobium flavum NBRC 111647.</title>
        <authorList>
            <person name="Liu Y."/>
        </authorList>
    </citation>
    <scope>NUCLEOTIDE SEQUENCE [LARGE SCALE GENOMIC DNA]</scope>
    <source>
        <strain evidence="2 3">NBRC 111647</strain>
    </source>
</reference>
<feature type="transmembrane region" description="Helical" evidence="1">
    <location>
        <begin position="77"/>
        <end position="100"/>
    </location>
</feature>
<dbReference type="AlphaFoldDB" id="A0A7X1KKJ2"/>
<protein>
    <submittedName>
        <fullName evidence="2">DUF1700 domain-containing protein</fullName>
    </submittedName>
</protein>